<comment type="caution">
    <text evidence="2">The sequence shown here is derived from an EMBL/GenBank/DDBJ whole genome shotgun (WGS) entry which is preliminary data.</text>
</comment>
<organism evidence="2 3">
    <name type="scientific">Streptomyces finlayi</name>
    <dbReference type="NCBI Taxonomy" id="67296"/>
    <lineage>
        <taxon>Bacteria</taxon>
        <taxon>Bacillati</taxon>
        <taxon>Actinomycetota</taxon>
        <taxon>Actinomycetes</taxon>
        <taxon>Kitasatosporales</taxon>
        <taxon>Streptomycetaceae</taxon>
        <taxon>Streptomyces</taxon>
    </lineage>
</organism>
<dbReference type="Proteomes" id="UP000638353">
    <property type="component" value="Unassembled WGS sequence"/>
</dbReference>
<feature type="transmembrane region" description="Helical" evidence="1">
    <location>
        <begin position="219"/>
        <end position="238"/>
    </location>
</feature>
<feature type="transmembrane region" description="Helical" evidence="1">
    <location>
        <begin position="149"/>
        <end position="173"/>
    </location>
</feature>
<gene>
    <name evidence="2" type="ORF">GCM10010334_22180</name>
</gene>
<feature type="transmembrane region" description="Helical" evidence="1">
    <location>
        <begin position="274"/>
        <end position="294"/>
    </location>
</feature>
<feature type="transmembrane region" description="Helical" evidence="1">
    <location>
        <begin position="180"/>
        <end position="199"/>
    </location>
</feature>
<reference evidence="2" key="2">
    <citation type="submission" date="2020-09" db="EMBL/GenBank/DDBJ databases">
        <authorList>
            <person name="Sun Q."/>
            <person name="Ohkuma M."/>
        </authorList>
    </citation>
    <scope>NUCLEOTIDE SEQUENCE</scope>
    <source>
        <strain evidence="2">JCM 4637</strain>
    </source>
</reference>
<name>A0A918WVU4_9ACTN</name>
<protein>
    <recommendedName>
        <fullName evidence="4">Integral membrane protein</fullName>
    </recommendedName>
</protein>
<feature type="transmembrane region" description="Helical" evidence="1">
    <location>
        <begin position="125"/>
        <end position="143"/>
    </location>
</feature>
<dbReference type="NCBIfam" id="NF038012">
    <property type="entry name" value="DMT_1"/>
    <property type="match status" value="1"/>
</dbReference>
<sequence length="303" mass="30536">MSFTDGVNLTAGAGFADWGGPALGAAFAVLTAAANAAGTVLQRVAARTVPENDAFSLRLVGHLLRNRAWFAGIAVIVLAAVCQAAALTWGSLTLVQPILVAELPLALLFAHAFTRTPMPPGGWRACLLTSCGLALALGAAAPAEGNRPVGGVTWTAAVAVGSASVVLCAGWAVRRPYGKARAVLFGLGSAIAYGLTATLMKSAMAHLEEGGVPALLTALQTYGCVAAGAAALFLLTNAMGSGPLFVSQPALTLGEAAASLVLGAVLFGDQVRTGWWLAPQALGAALTVYGVLLLTRAQPAPRQ</sequence>
<proteinExistence type="predicted"/>
<keyword evidence="1" id="KW-1133">Transmembrane helix</keyword>
<feature type="transmembrane region" description="Helical" evidence="1">
    <location>
        <begin position="94"/>
        <end position="113"/>
    </location>
</feature>
<evidence type="ECO:0008006" key="4">
    <source>
        <dbReference type="Google" id="ProtNLM"/>
    </source>
</evidence>
<keyword evidence="1" id="KW-0472">Membrane</keyword>
<keyword evidence="1" id="KW-0812">Transmembrane</keyword>
<feature type="transmembrane region" description="Helical" evidence="1">
    <location>
        <begin position="68"/>
        <end position="88"/>
    </location>
</feature>
<dbReference type="PANTHER" id="PTHR40761">
    <property type="entry name" value="CONSERVED INTEGRAL MEMBRANE ALANINE VALINE AND LEUCINE RICH PROTEIN-RELATED"/>
    <property type="match status" value="1"/>
</dbReference>
<evidence type="ECO:0000313" key="3">
    <source>
        <dbReference type="Proteomes" id="UP000638353"/>
    </source>
</evidence>
<dbReference type="AlphaFoldDB" id="A0A918WVU4"/>
<feature type="transmembrane region" description="Helical" evidence="1">
    <location>
        <begin position="250"/>
        <end position="268"/>
    </location>
</feature>
<evidence type="ECO:0000313" key="2">
    <source>
        <dbReference type="EMBL" id="GHC89272.1"/>
    </source>
</evidence>
<evidence type="ECO:0000256" key="1">
    <source>
        <dbReference type="SAM" id="Phobius"/>
    </source>
</evidence>
<dbReference type="PANTHER" id="PTHR40761:SF1">
    <property type="entry name" value="CONSERVED INTEGRAL MEMBRANE ALANINE VALINE AND LEUCINE RICH PROTEIN-RELATED"/>
    <property type="match status" value="1"/>
</dbReference>
<dbReference type="EMBL" id="BMVC01000004">
    <property type="protein sequence ID" value="GHC89272.1"/>
    <property type="molecule type" value="Genomic_DNA"/>
</dbReference>
<accession>A0A918WVU4</accession>
<reference evidence="2" key="1">
    <citation type="journal article" date="2014" name="Int. J. Syst. Evol. Microbiol.">
        <title>Complete genome sequence of Corynebacterium casei LMG S-19264T (=DSM 44701T), isolated from a smear-ripened cheese.</title>
        <authorList>
            <consortium name="US DOE Joint Genome Institute (JGI-PGF)"/>
            <person name="Walter F."/>
            <person name="Albersmeier A."/>
            <person name="Kalinowski J."/>
            <person name="Ruckert C."/>
        </authorList>
    </citation>
    <scope>NUCLEOTIDE SEQUENCE</scope>
    <source>
        <strain evidence="2">JCM 4637</strain>
    </source>
</reference>
<dbReference type="RefSeq" id="WP_229897693.1">
    <property type="nucleotide sequence ID" value="NZ_BMVC01000004.1"/>
</dbReference>